<organism evidence="2">
    <name type="scientific">CrAss-like virus sp. ctUXy6</name>
    <dbReference type="NCBI Taxonomy" id="2825835"/>
    <lineage>
        <taxon>Viruses</taxon>
        <taxon>Duplodnaviria</taxon>
        <taxon>Heunggongvirae</taxon>
        <taxon>Uroviricota</taxon>
        <taxon>Caudoviricetes</taxon>
        <taxon>Crassvirales</taxon>
    </lineage>
</organism>
<dbReference type="EMBL" id="BK016212">
    <property type="protein sequence ID" value="DAG02599.1"/>
    <property type="molecule type" value="Genomic_DNA"/>
</dbReference>
<proteinExistence type="predicted"/>
<feature type="region of interest" description="Disordered" evidence="1">
    <location>
        <begin position="1"/>
        <end position="48"/>
    </location>
</feature>
<evidence type="ECO:0000256" key="1">
    <source>
        <dbReference type="SAM" id="MobiDB-lite"/>
    </source>
</evidence>
<feature type="compositionally biased region" description="Basic and acidic residues" evidence="1">
    <location>
        <begin position="1"/>
        <end position="14"/>
    </location>
</feature>
<evidence type="ECO:0000313" key="2">
    <source>
        <dbReference type="EMBL" id="DAG02599.1"/>
    </source>
</evidence>
<name>A0A8S5V7K8_9CAUD</name>
<accession>A0A8S5V7K8</accession>
<sequence>MSTQTKKEQEEVKAGEAAGDEQQQGAAAPVDETKKKRRRGISNDTRAASRLKFDERRDANRANGLFVGHLDNVEVTWVTLGAEVQGLQSFAGCAIPILTLTFASNEENESIRRYVTHRMMPAESNALTIVGGAESWKVDSVLGWMKHIMDVFVLKGRAMTEAEEDALCLPFEDTDEDGNYIPVDAEVVLNGWKSLFENFVKLMNNDGKPVYKTASGALIPIWMKLLRFTKVKNAWQPVVRGKSTAGDLGFTNFVGEGCIELYKQNVAPLLKVDAAKESIVYKETAKPAAPAIPGAPMMGGAAPGIAMGGAPMGGTDSGFGGASAFAGTGNPADDLPF</sequence>
<feature type="compositionally biased region" description="Low complexity" evidence="1">
    <location>
        <begin position="15"/>
        <end position="28"/>
    </location>
</feature>
<reference evidence="2" key="1">
    <citation type="journal article" date="2021" name="Proc. Natl. Acad. Sci. U.S.A.">
        <title>A Catalog of Tens of Thousands of Viruses from Human Metagenomes Reveals Hidden Associations with Chronic Diseases.</title>
        <authorList>
            <person name="Tisza M.J."/>
            <person name="Buck C.B."/>
        </authorList>
    </citation>
    <scope>NUCLEOTIDE SEQUENCE</scope>
    <source>
        <strain evidence="2">CtUXy6</strain>
    </source>
</reference>
<protein>
    <submittedName>
        <fullName evidence="2">Uncharacterized protein</fullName>
    </submittedName>
</protein>